<evidence type="ECO:0000256" key="1">
    <source>
        <dbReference type="SAM" id="MobiDB-lite"/>
    </source>
</evidence>
<organism evidence="2 3">
    <name type="scientific">Aspergillus mulundensis</name>
    <dbReference type="NCBI Taxonomy" id="1810919"/>
    <lineage>
        <taxon>Eukaryota</taxon>
        <taxon>Fungi</taxon>
        <taxon>Dikarya</taxon>
        <taxon>Ascomycota</taxon>
        <taxon>Pezizomycotina</taxon>
        <taxon>Eurotiomycetes</taxon>
        <taxon>Eurotiomycetidae</taxon>
        <taxon>Eurotiales</taxon>
        <taxon>Aspergillaceae</taxon>
        <taxon>Aspergillus</taxon>
        <taxon>Aspergillus subgen. Nidulantes</taxon>
    </lineage>
</organism>
<protein>
    <submittedName>
        <fullName evidence="2">Uncharacterized protein</fullName>
    </submittedName>
</protein>
<accession>A0A3D8T2T4</accession>
<gene>
    <name evidence="2" type="ORF">DSM5745_00073</name>
</gene>
<sequence>MVRRLMHKKDIASSKNAPRKAAVAASSPHAHHAAGSRGPRDHHAAPQGRTSGPGAARSARLRYAQSHGACTAHVPVYNLEPYAVRSSGTGPCRPTCRASRRHPLAHLRYCDGLGYNLPPRENLRGPRGRGPPHGQAAIHRDRCGARPAAIQQAGDLAAGWSRGSRGP</sequence>
<comment type="caution">
    <text evidence="2">The sequence shown here is derived from an EMBL/GenBank/DDBJ whole genome shotgun (WGS) entry which is preliminary data.</text>
</comment>
<evidence type="ECO:0000313" key="3">
    <source>
        <dbReference type="Proteomes" id="UP000256690"/>
    </source>
</evidence>
<dbReference type="RefSeq" id="XP_026607934.1">
    <property type="nucleotide sequence ID" value="XM_026742089.1"/>
</dbReference>
<evidence type="ECO:0000313" key="2">
    <source>
        <dbReference type="EMBL" id="RDW92751.1"/>
    </source>
</evidence>
<proteinExistence type="predicted"/>
<dbReference type="AlphaFoldDB" id="A0A3D8T2T4"/>
<dbReference type="Proteomes" id="UP000256690">
    <property type="component" value="Unassembled WGS sequence"/>
</dbReference>
<dbReference type="EMBL" id="PVWQ01000001">
    <property type="protein sequence ID" value="RDW92751.1"/>
    <property type="molecule type" value="Genomic_DNA"/>
</dbReference>
<keyword evidence="3" id="KW-1185">Reference proteome</keyword>
<dbReference type="GeneID" id="38110443"/>
<reference evidence="2 3" key="1">
    <citation type="journal article" date="2018" name="IMA Fungus">
        <title>IMA Genome-F 9: Draft genome sequence of Annulohypoxylon stygium, Aspergillus mulundensis, Berkeleyomyces basicola (syn. Thielaviopsis basicola), Ceratocystis smalleyi, two Cercospora beticola strains, Coleophoma cylindrospora, Fusarium fracticaudum, Phialophora cf. hyalina, and Morchella septimelata.</title>
        <authorList>
            <person name="Wingfield B.D."/>
            <person name="Bills G.F."/>
            <person name="Dong Y."/>
            <person name="Huang W."/>
            <person name="Nel W.J."/>
            <person name="Swalarsk-Parry B.S."/>
            <person name="Vaghefi N."/>
            <person name="Wilken P.M."/>
            <person name="An Z."/>
            <person name="de Beer Z.W."/>
            <person name="De Vos L."/>
            <person name="Chen L."/>
            <person name="Duong T.A."/>
            <person name="Gao Y."/>
            <person name="Hammerbacher A."/>
            <person name="Kikkert J.R."/>
            <person name="Li Y."/>
            <person name="Li H."/>
            <person name="Li K."/>
            <person name="Li Q."/>
            <person name="Liu X."/>
            <person name="Ma X."/>
            <person name="Naidoo K."/>
            <person name="Pethybridge S.J."/>
            <person name="Sun J."/>
            <person name="Steenkamp E.T."/>
            <person name="van der Nest M.A."/>
            <person name="van Wyk S."/>
            <person name="Wingfield M.J."/>
            <person name="Xiong C."/>
            <person name="Yue Q."/>
            <person name="Zhang X."/>
        </authorList>
    </citation>
    <scope>NUCLEOTIDE SEQUENCE [LARGE SCALE GENOMIC DNA]</scope>
    <source>
        <strain evidence="2 3">DSM 5745</strain>
    </source>
</reference>
<name>A0A3D8T2T4_9EURO</name>
<feature type="region of interest" description="Disordered" evidence="1">
    <location>
        <begin position="1"/>
        <end position="64"/>
    </location>
</feature>